<sequence>MRAIDVPSFDSLYYYTDQCNTLLDTSNVTGQTFPSASIDYPTDGPPPDTYNLSLSLTVSAPSFDDANLTWTTNRTLWMGVDKSVDYGNGTLPFSACLLSFINLPQTSSDTGSDTSCATTLGQQCQDDLVKLAEATAKNITQLFNNFNNDYTNKSYYNDARTEDAVFAVNDLCFALGDEINSALPDSCHTEGNTPGFGVDVRMPLTGPSSPALDACNGSATPPGFYGDAFAPSPPFKTLPLLNSSISLTSRPIGKSDQANGTSFTVTTEQDRTYNRRTNYNQLVSAEVAVMRIYVPPVGRGNISSPAGRIAGPHAYMDCLRAGEANTTGLADLSKHNQDKENAAAGIKDWQITSMAFYLFLTTVGITVFRGGLGYQ</sequence>
<name>A0AA43QQU3_9LECA</name>
<gene>
    <name evidence="2" type="ORF">OHK93_002077</name>
</gene>
<dbReference type="EMBL" id="JAPUFD010000013">
    <property type="protein sequence ID" value="MDI1490872.1"/>
    <property type="molecule type" value="Genomic_DNA"/>
</dbReference>
<evidence type="ECO:0000256" key="1">
    <source>
        <dbReference type="SAM" id="Phobius"/>
    </source>
</evidence>
<keyword evidence="3" id="KW-1185">Reference proteome</keyword>
<protein>
    <submittedName>
        <fullName evidence="2">Uncharacterized protein</fullName>
    </submittedName>
</protein>
<reference evidence="2" key="1">
    <citation type="journal article" date="2023" name="Genome Biol. Evol.">
        <title>First Whole Genome Sequence and Flow Cytometry Genome Size Data for the Lichen-Forming Fungus Ramalina farinacea (Ascomycota).</title>
        <authorList>
            <person name="Llewellyn T."/>
            <person name="Mian S."/>
            <person name="Hill R."/>
            <person name="Leitch I.J."/>
            <person name="Gaya E."/>
        </authorList>
    </citation>
    <scope>NUCLEOTIDE SEQUENCE</scope>
    <source>
        <strain evidence="2">LIQ254RAFAR</strain>
    </source>
</reference>
<proteinExistence type="predicted"/>
<feature type="transmembrane region" description="Helical" evidence="1">
    <location>
        <begin position="354"/>
        <end position="372"/>
    </location>
</feature>
<accession>A0AA43QQU3</accession>
<keyword evidence="1" id="KW-0472">Membrane</keyword>
<dbReference type="Proteomes" id="UP001161017">
    <property type="component" value="Unassembled WGS sequence"/>
</dbReference>
<evidence type="ECO:0000313" key="3">
    <source>
        <dbReference type="Proteomes" id="UP001161017"/>
    </source>
</evidence>
<evidence type="ECO:0000313" key="2">
    <source>
        <dbReference type="EMBL" id="MDI1490872.1"/>
    </source>
</evidence>
<comment type="caution">
    <text evidence="2">The sequence shown here is derived from an EMBL/GenBank/DDBJ whole genome shotgun (WGS) entry which is preliminary data.</text>
</comment>
<keyword evidence="1" id="KW-0812">Transmembrane</keyword>
<keyword evidence="1" id="KW-1133">Transmembrane helix</keyword>
<organism evidence="2 3">
    <name type="scientific">Ramalina farinacea</name>
    <dbReference type="NCBI Taxonomy" id="258253"/>
    <lineage>
        <taxon>Eukaryota</taxon>
        <taxon>Fungi</taxon>
        <taxon>Dikarya</taxon>
        <taxon>Ascomycota</taxon>
        <taxon>Pezizomycotina</taxon>
        <taxon>Lecanoromycetes</taxon>
        <taxon>OSLEUM clade</taxon>
        <taxon>Lecanoromycetidae</taxon>
        <taxon>Lecanorales</taxon>
        <taxon>Lecanorineae</taxon>
        <taxon>Ramalinaceae</taxon>
        <taxon>Ramalina</taxon>
    </lineage>
</organism>
<dbReference type="AlphaFoldDB" id="A0AA43QQU3"/>